<feature type="binding site" evidence="11">
    <location>
        <begin position="135"/>
        <end position="142"/>
    </location>
    <ligand>
        <name>UMP</name>
        <dbReference type="ChEBI" id="CHEBI:57865"/>
    </ligand>
</feature>
<comment type="catalytic activity">
    <reaction evidence="10 11">
        <text>UMP + ATP = UDP + ADP</text>
        <dbReference type="Rhea" id="RHEA:24400"/>
        <dbReference type="ChEBI" id="CHEBI:30616"/>
        <dbReference type="ChEBI" id="CHEBI:57865"/>
        <dbReference type="ChEBI" id="CHEBI:58223"/>
        <dbReference type="ChEBI" id="CHEBI:456216"/>
        <dbReference type="EC" id="2.7.4.22"/>
    </reaction>
</comment>
<comment type="subcellular location">
    <subcellularLocation>
        <location evidence="1 11">Cytoplasm</location>
    </subcellularLocation>
</comment>
<dbReference type="PIRSF" id="PIRSF005650">
    <property type="entry name" value="Uridylate_kin"/>
    <property type="match status" value="1"/>
</dbReference>
<dbReference type="Proteomes" id="UP001059576">
    <property type="component" value="Chromosome"/>
</dbReference>
<evidence type="ECO:0000313" key="13">
    <source>
        <dbReference type="EMBL" id="UUD36771.1"/>
    </source>
</evidence>
<gene>
    <name evidence="11 13" type="primary">pyrH</name>
    <name evidence="13" type="ORF">NPA09_02635</name>
</gene>
<organism evidence="13 14">
    <name type="scientific">Mycoplasmopsis equigenitalium</name>
    <dbReference type="NCBI Taxonomy" id="114883"/>
    <lineage>
        <taxon>Bacteria</taxon>
        <taxon>Bacillati</taxon>
        <taxon>Mycoplasmatota</taxon>
        <taxon>Mycoplasmoidales</taxon>
        <taxon>Metamycoplasmataceae</taxon>
        <taxon>Mycoplasmopsis</taxon>
    </lineage>
</organism>
<feature type="domain" description="Aspartate/glutamate/uridylate kinase" evidence="12">
    <location>
        <begin position="4"/>
        <end position="217"/>
    </location>
</feature>
<dbReference type="InterPro" id="IPR015963">
    <property type="entry name" value="Uridylate_kinase_bac"/>
</dbReference>
<feature type="binding site" evidence="11">
    <location>
        <position position="53"/>
    </location>
    <ligand>
        <name>UMP</name>
        <dbReference type="ChEBI" id="CHEBI:57865"/>
    </ligand>
</feature>
<feature type="binding site" evidence="11">
    <location>
        <position position="172"/>
    </location>
    <ligand>
        <name>ATP</name>
        <dbReference type="ChEBI" id="CHEBI:30616"/>
    </ligand>
</feature>
<feature type="binding site" evidence="11">
    <location>
        <position position="73"/>
    </location>
    <ligand>
        <name>UMP</name>
        <dbReference type="ChEBI" id="CHEBI:57865"/>
    </ligand>
</feature>
<dbReference type="NCBIfam" id="TIGR02075">
    <property type="entry name" value="pyrH_bact"/>
    <property type="match status" value="1"/>
</dbReference>
<evidence type="ECO:0000256" key="7">
    <source>
        <dbReference type="ARBA" id="ARBA00022777"/>
    </source>
</evidence>
<evidence type="ECO:0000256" key="3">
    <source>
        <dbReference type="ARBA" id="ARBA00007614"/>
    </source>
</evidence>
<evidence type="ECO:0000256" key="8">
    <source>
        <dbReference type="ARBA" id="ARBA00022840"/>
    </source>
</evidence>
<comment type="pathway">
    <text evidence="2 11">Pyrimidine metabolism; CTP biosynthesis via de novo pathway; UDP from UMP (UMPK route): step 1/1.</text>
</comment>
<feature type="binding site" evidence="11">
    <location>
        <position position="169"/>
    </location>
    <ligand>
        <name>ATP</name>
        <dbReference type="ChEBI" id="CHEBI:30616"/>
    </ligand>
</feature>
<feature type="binding site" evidence="11">
    <location>
        <position position="54"/>
    </location>
    <ligand>
        <name>ATP</name>
        <dbReference type="ChEBI" id="CHEBI:30616"/>
    </ligand>
</feature>
<dbReference type="InterPro" id="IPR036393">
    <property type="entry name" value="AceGlu_kinase-like_sf"/>
</dbReference>
<evidence type="ECO:0000256" key="5">
    <source>
        <dbReference type="ARBA" id="ARBA00022679"/>
    </source>
</evidence>
<evidence type="ECO:0000256" key="10">
    <source>
        <dbReference type="ARBA" id="ARBA00047767"/>
    </source>
</evidence>
<keyword evidence="6 11" id="KW-0547">Nucleotide-binding</keyword>
<comment type="subunit">
    <text evidence="11">Homohexamer.</text>
</comment>
<protein>
    <recommendedName>
        <fullName evidence="11">Uridylate kinase</fullName>
        <shortName evidence="11">UK</shortName>
        <ecNumber evidence="11">2.7.4.22</ecNumber>
    </recommendedName>
    <alternativeName>
        <fullName evidence="11">Uridine monophosphate kinase</fullName>
        <shortName evidence="11">UMP kinase</shortName>
        <shortName evidence="11">UMPK</shortName>
    </alternativeName>
</protein>
<keyword evidence="14" id="KW-1185">Reference proteome</keyword>
<dbReference type="Pfam" id="PF00696">
    <property type="entry name" value="AA_kinase"/>
    <property type="match status" value="1"/>
</dbReference>
<dbReference type="PANTHER" id="PTHR42833">
    <property type="entry name" value="URIDYLATE KINASE"/>
    <property type="match status" value="1"/>
</dbReference>
<comment type="activity regulation">
    <text evidence="11">Inhibited by UTP.</text>
</comment>
<dbReference type="GO" id="GO:0033862">
    <property type="term" value="F:UMP kinase activity"/>
    <property type="evidence" value="ECO:0007669"/>
    <property type="project" value="UniProtKB-EC"/>
</dbReference>
<evidence type="ECO:0000256" key="9">
    <source>
        <dbReference type="ARBA" id="ARBA00022975"/>
    </source>
</evidence>
<dbReference type="HAMAP" id="MF_01220_B">
    <property type="entry name" value="PyrH_B"/>
    <property type="match status" value="1"/>
</dbReference>
<keyword evidence="4 11" id="KW-0963">Cytoplasm</keyword>
<evidence type="ECO:0000256" key="2">
    <source>
        <dbReference type="ARBA" id="ARBA00004791"/>
    </source>
</evidence>
<dbReference type="InterPro" id="IPR011817">
    <property type="entry name" value="Uridylate_kinase"/>
</dbReference>
<evidence type="ECO:0000256" key="6">
    <source>
        <dbReference type="ARBA" id="ARBA00022741"/>
    </source>
</evidence>
<dbReference type="RefSeq" id="WP_129723122.1">
    <property type="nucleotide sequence ID" value="NZ_CP101808.1"/>
</dbReference>
<feature type="binding site" evidence="11">
    <location>
        <position position="58"/>
    </location>
    <ligand>
        <name>ATP</name>
        <dbReference type="ChEBI" id="CHEBI:30616"/>
    </ligand>
</feature>
<reference evidence="13" key="1">
    <citation type="submission" date="2022-07" db="EMBL/GenBank/DDBJ databases">
        <title>Complete genome of Mycoplasma equigenitalium type strain T37.</title>
        <authorList>
            <person name="Spergser J."/>
        </authorList>
    </citation>
    <scope>NUCLEOTIDE SEQUENCE</scope>
    <source>
        <strain evidence="13">T37</strain>
    </source>
</reference>
<keyword evidence="7 11" id="KW-0418">Kinase</keyword>
<evidence type="ECO:0000259" key="12">
    <source>
        <dbReference type="Pfam" id="PF00696"/>
    </source>
</evidence>
<evidence type="ECO:0000256" key="1">
    <source>
        <dbReference type="ARBA" id="ARBA00004496"/>
    </source>
</evidence>
<keyword evidence="9 11" id="KW-0665">Pyrimidine biosynthesis</keyword>
<dbReference type="PANTHER" id="PTHR42833:SF4">
    <property type="entry name" value="URIDYLATE KINASE PUMPKIN, CHLOROPLASTIC"/>
    <property type="match status" value="1"/>
</dbReference>
<comment type="caution">
    <text evidence="11">Lacks conserved residue(s) required for the propagation of feature annotation.</text>
</comment>
<keyword evidence="5 11" id="KW-0808">Transferase</keyword>
<dbReference type="InterPro" id="IPR001048">
    <property type="entry name" value="Asp/Glu/Uridylate_kinase"/>
</dbReference>
<dbReference type="Gene3D" id="3.40.1160.10">
    <property type="entry name" value="Acetylglutamate kinase-like"/>
    <property type="match status" value="1"/>
</dbReference>
<dbReference type="CDD" id="cd04254">
    <property type="entry name" value="AAK_UMPK-PyrH-Ec"/>
    <property type="match status" value="1"/>
</dbReference>
<proteinExistence type="inferred from homology"/>
<name>A0ABY5J4G0_9BACT</name>
<accession>A0ABY5J4G0</accession>
<dbReference type="EC" id="2.7.4.22" evidence="11"/>
<evidence type="ECO:0000313" key="14">
    <source>
        <dbReference type="Proteomes" id="UP001059576"/>
    </source>
</evidence>
<sequence>MKNKRILLKLSGEGLANKDKNLLIDYDLIDNIAKQLIAIKKQHKLEIAIVIGGGNLFRGASAAKSGMGRTQADYIGMLATIMNGKAIQDGFERNNLKTKVLSSLAMDPKVCETYTTEKAKEYLNAGETVVFVGGTGRPFFTTDTASTLFASEINADLILMGKNQVDGVFDSDPKTNLNAKHFTKITYDEILKQKLQVMDLTATSMARDNNLKLIVFDITKENAIVKAINKDIKTTEVTN</sequence>
<comment type="function">
    <text evidence="11">Catalyzes the reversible phosphorylation of UMP to UDP.</text>
</comment>
<comment type="similarity">
    <text evidence="3 11">Belongs to the UMP kinase family.</text>
</comment>
<feature type="binding site" evidence="11">
    <location>
        <position position="163"/>
    </location>
    <ligand>
        <name>ATP</name>
        <dbReference type="ChEBI" id="CHEBI:30616"/>
    </ligand>
</feature>
<evidence type="ECO:0000256" key="11">
    <source>
        <dbReference type="HAMAP-Rule" id="MF_01220"/>
    </source>
</evidence>
<keyword evidence="8 11" id="KW-0067">ATP-binding</keyword>
<dbReference type="SUPFAM" id="SSF53633">
    <property type="entry name" value="Carbamate kinase-like"/>
    <property type="match status" value="1"/>
</dbReference>
<dbReference type="EMBL" id="CP101808">
    <property type="protein sequence ID" value="UUD36771.1"/>
    <property type="molecule type" value="Genomic_DNA"/>
</dbReference>
<evidence type="ECO:0000256" key="4">
    <source>
        <dbReference type="ARBA" id="ARBA00022490"/>
    </source>
</evidence>
<feature type="binding site" evidence="11">
    <location>
        <begin position="9"/>
        <end position="12"/>
    </location>
    <ligand>
        <name>ATP</name>
        <dbReference type="ChEBI" id="CHEBI:30616"/>
    </ligand>
</feature>